<sequence length="201" mass="21837">MARTIMGAVVSLDGYLAKLNGEIGPLFEWYDNGDVEWRFSEKQEESARTTKASKEFMESVYTDIGAVVIGRRLFDETNGWGGVPAAGDRVFVVTHSVPRNWEFAATAPFTFVTDGVESAIEQAKEFTGDGQVDVAAGQVGGQALRLGLIDQVVMNVVPVVFGAGRPFFAAMGPGQDILFSNPTKVAQGDRVTHLLYDVRRN</sequence>
<evidence type="ECO:0000259" key="1">
    <source>
        <dbReference type="Pfam" id="PF01872"/>
    </source>
</evidence>
<accession>A0ABS4Q3H8</accession>
<protein>
    <submittedName>
        <fullName evidence="2">Dihydrofolate reductase</fullName>
    </submittedName>
</protein>
<organism evidence="2 3">
    <name type="scientific">Amycolatopsis magusensis</name>
    <dbReference type="NCBI Taxonomy" id="882444"/>
    <lineage>
        <taxon>Bacteria</taxon>
        <taxon>Bacillati</taxon>
        <taxon>Actinomycetota</taxon>
        <taxon>Actinomycetes</taxon>
        <taxon>Pseudonocardiales</taxon>
        <taxon>Pseudonocardiaceae</taxon>
        <taxon>Amycolatopsis</taxon>
    </lineage>
</organism>
<dbReference type="SUPFAM" id="SSF53597">
    <property type="entry name" value="Dihydrofolate reductase-like"/>
    <property type="match status" value="1"/>
</dbReference>
<dbReference type="InterPro" id="IPR002734">
    <property type="entry name" value="RibDG_C"/>
</dbReference>
<comment type="caution">
    <text evidence="2">The sequence shown here is derived from an EMBL/GenBank/DDBJ whole genome shotgun (WGS) entry which is preliminary data.</text>
</comment>
<dbReference type="Gene3D" id="3.40.430.10">
    <property type="entry name" value="Dihydrofolate Reductase, subunit A"/>
    <property type="match status" value="1"/>
</dbReference>
<evidence type="ECO:0000313" key="3">
    <source>
        <dbReference type="Proteomes" id="UP000741013"/>
    </source>
</evidence>
<dbReference type="RefSeq" id="WP_209668247.1">
    <property type="nucleotide sequence ID" value="NZ_JAGGMS010000001.1"/>
</dbReference>
<feature type="domain" description="Bacterial bifunctional deaminase-reductase C-terminal" evidence="1">
    <location>
        <begin position="5"/>
        <end position="172"/>
    </location>
</feature>
<dbReference type="Proteomes" id="UP000741013">
    <property type="component" value="Unassembled WGS sequence"/>
</dbReference>
<gene>
    <name evidence="2" type="ORF">JOM49_006877</name>
</gene>
<proteinExistence type="predicted"/>
<name>A0ABS4Q3H8_9PSEU</name>
<keyword evidence="3" id="KW-1185">Reference proteome</keyword>
<dbReference type="EMBL" id="JAGGMS010000001">
    <property type="protein sequence ID" value="MBP2185351.1"/>
    <property type="molecule type" value="Genomic_DNA"/>
</dbReference>
<reference evidence="2 3" key="1">
    <citation type="submission" date="2021-03" db="EMBL/GenBank/DDBJ databases">
        <title>Sequencing the genomes of 1000 actinobacteria strains.</title>
        <authorList>
            <person name="Klenk H.-P."/>
        </authorList>
    </citation>
    <scope>NUCLEOTIDE SEQUENCE [LARGE SCALE GENOMIC DNA]</scope>
    <source>
        <strain evidence="2 3">DSM 45510</strain>
    </source>
</reference>
<evidence type="ECO:0000313" key="2">
    <source>
        <dbReference type="EMBL" id="MBP2185351.1"/>
    </source>
</evidence>
<dbReference type="InterPro" id="IPR024072">
    <property type="entry name" value="DHFR-like_dom_sf"/>
</dbReference>
<dbReference type="Pfam" id="PF01872">
    <property type="entry name" value="RibD_C"/>
    <property type="match status" value="1"/>
</dbReference>